<comment type="caution">
    <text evidence="4">The sequence shown here is derived from an EMBL/GenBank/DDBJ whole genome shotgun (WGS) entry which is preliminary data.</text>
</comment>
<dbReference type="PANTHER" id="PTHR12758:SF19">
    <property type="entry name" value="APOPTOSIS INHIBITOR 5"/>
    <property type="match status" value="1"/>
</dbReference>
<organism evidence="4 5">
    <name type="scientific">Hermanssonia centrifuga</name>
    <dbReference type="NCBI Taxonomy" id="98765"/>
    <lineage>
        <taxon>Eukaryota</taxon>
        <taxon>Fungi</taxon>
        <taxon>Dikarya</taxon>
        <taxon>Basidiomycota</taxon>
        <taxon>Agaricomycotina</taxon>
        <taxon>Agaricomycetes</taxon>
        <taxon>Polyporales</taxon>
        <taxon>Meruliaceae</taxon>
        <taxon>Hermanssonia</taxon>
    </lineage>
</organism>
<keyword evidence="2" id="KW-0053">Apoptosis</keyword>
<evidence type="ECO:0008006" key="6">
    <source>
        <dbReference type="Google" id="ProtNLM"/>
    </source>
</evidence>
<feature type="region of interest" description="Disordered" evidence="3">
    <location>
        <begin position="623"/>
        <end position="667"/>
    </location>
</feature>
<feature type="compositionally biased region" description="Polar residues" evidence="3">
    <location>
        <begin position="509"/>
        <end position="519"/>
    </location>
</feature>
<protein>
    <recommendedName>
        <fullName evidence="6">Apoptosis inhibitor 5</fullName>
    </recommendedName>
</protein>
<proteinExistence type="inferred from homology"/>
<dbReference type="EMBL" id="MLYV02000351">
    <property type="protein sequence ID" value="PSS06866.1"/>
    <property type="molecule type" value="Genomic_DNA"/>
</dbReference>
<evidence type="ECO:0000313" key="5">
    <source>
        <dbReference type="Proteomes" id="UP000186601"/>
    </source>
</evidence>
<dbReference type="OrthoDB" id="19224at2759"/>
<dbReference type="Gene3D" id="1.25.10.10">
    <property type="entry name" value="Leucine-rich Repeat Variant"/>
    <property type="match status" value="1"/>
</dbReference>
<dbReference type="AlphaFoldDB" id="A0A2R6QEV8"/>
<dbReference type="STRING" id="98765.A0A2R6QEV8"/>
<dbReference type="GO" id="GO:0005634">
    <property type="term" value="C:nucleus"/>
    <property type="evidence" value="ECO:0007669"/>
    <property type="project" value="TreeGrafter"/>
</dbReference>
<dbReference type="GO" id="GO:0006915">
    <property type="term" value="P:apoptotic process"/>
    <property type="evidence" value="ECO:0007669"/>
    <property type="project" value="UniProtKB-KW"/>
</dbReference>
<dbReference type="InterPro" id="IPR016024">
    <property type="entry name" value="ARM-type_fold"/>
</dbReference>
<dbReference type="Pfam" id="PF05918">
    <property type="entry name" value="API5"/>
    <property type="match status" value="1"/>
</dbReference>
<reference evidence="4 5" key="1">
    <citation type="submission" date="2018-02" db="EMBL/GenBank/DDBJ databases">
        <title>Genome sequence of the basidiomycete white-rot fungus Phlebia centrifuga.</title>
        <authorList>
            <person name="Granchi Z."/>
            <person name="Peng M."/>
            <person name="de Vries R.P."/>
            <person name="Hilden K."/>
            <person name="Makela M.R."/>
            <person name="Grigoriev I."/>
            <person name="Riley R."/>
        </authorList>
    </citation>
    <scope>NUCLEOTIDE SEQUENCE [LARGE SCALE GENOMIC DNA]</scope>
    <source>
        <strain evidence="4 5">FBCC195</strain>
    </source>
</reference>
<dbReference type="Proteomes" id="UP000186601">
    <property type="component" value="Unassembled WGS sequence"/>
</dbReference>
<dbReference type="GO" id="GO:0003723">
    <property type="term" value="F:RNA binding"/>
    <property type="evidence" value="ECO:0007669"/>
    <property type="project" value="TreeGrafter"/>
</dbReference>
<evidence type="ECO:0000256" key="2">
    <source>
        <dbReference type="ARBA" id="ARBA00022703"/>
    </source>
</evidence>
<dbReference type="SUPFAM" id="SSF48371">
    <property type="entry name" value="ARM repeat"/>
    <property type="match status" value="1"/>
</dbReference>
<keyword evidence="5" id="KW-1185">Reference proteome</keyword>
<comment type="similarity">
    <text evidence="1">Belongs to the API5 family.</text>
</comment>
<dbReference type="GO" id="GO:0043066">
    <property type="term" value="P:negative regulation of apoptotic process"/>
    <property type="evidence" value="ECO:0007669"/>
    <property type="project" value="TreeGrafter"/>
</dbReference>
<feature type="compositionally biased region" description="Basic and acidic residues" evidence="3">
    <location>
        <begin position="646"/>
        <end position="658"/>
    </location>
</feature>
<gene>
    <name evidence="4" type="ORF">PHLCEN_2v3524</name>
</gene>
<sequence>MDNKEERQLISEIQNQIQRARRATVRNTAVVSQQRDVLERLIGLVQSPYSSLKSIAANNIKFFIKDFPELEDDAINAVYDLCEDQDPRVRKDGYRAITYVSREQKKWVKRNADVLVQLLQSDEPEEVEVVEQQLTEHLDLDPVATLGVLCDQIAPPEEPMDEEDQAIRDRLRSLVLGFMKGRAKRGIVERHASQHGSQAEVVLVNGLLKAISKLPPSDIDIIVKDILLSLPSYGPASSRGDELLEAILVEAKASYKIELPSDGQRSDFRQTRLYLNLAAYIVLEKPSASPANLLRFYCPSLVSRIVLQKWTEDFQVFVISNIAGALQKSTPKNLATTGEDTSLFIQTIDVCAPLFSCLVDLKRERRPWQACKTLLQACIRRKDELKWSVPTLLSSILQKLQTQASEEKGVHEDDKSLVQEVQNLIRSLLQPVSSPKLSPVPASASTNNVAKGMANSFKPNGIIQIKRKREDRPDRPITLPPRPPITAQAPQTQADTPGSAVFRMDRQRSAQQASMNSPRSRNHTAPMPTSSSRGTPTAEPEPLSKRKKGAGNVNNEGVPVPSLLSRLTAQPPPADVQVRSAFPSTSSIPAKRRAESESTTLKRADMKSIGVVDIAPPGGYSIKGAARANGEASTPPREQASSLLDRMNRDGHDGDLGGRARKRRIKT</sequence>
<evidence type="ECO:0000313" key="4">
    <source>
        <dbReference type="EMBL" id="PSS06866.1"/>
    </source>
</evidence>
<dbReference type="PANTHER" id="PTHR12758">
    <property type="entry name" value="APOPTOSIS INHIBITOR 5-RELATED"/>
    <property type="match status" value="1"/>
</dbReference>
<accession>A0A2R6QEV8</accession>
<evidence type="ECO:0000256" key="3">
    <source>
        <dbReference type="SAM" id="MobiDB-lite"/>
    </source>
</evidence>
<feature type="compositionally biased region" description="Basic and acidic residues" evidence="3">
    <location>
        <begin position="592"/>
        <end position="602"/>
    </location>
</feature>
<feature type="region of interest" description="Disordered" evidence="3">
    <location>
        <begin position="433"/>
        <end position="602"/>
    </location>
</feature>
<dbReference type="InterPro" id="IPR011989">
    <property type="entry name" value="ARM-like"/>
</dbReference>
<name>A0A2R6QEV8_9APHY</name>
<evidence type="ECO:0000256" key="1">
    <source>
        <dbReference type="ARBA" id="ARBA00009515"/>
    </source>
</evidence>
<dbReference type="InterPro" id="IPR008383">
    <property type="entry name" value="API5"/>
</dbReference>